<evidence type="ECO:0000256" key="2">
    <source>
        <dbReference type="ARBA" id="ARBA00022490"/>
    </source>
</evidence>
<dbReference type="InterPro" id="IPR010663">
    <property type="entry name" value="Znf_FPG/IleRS"/>
</dbReference>
<keyword evidence="6 10" id="KW-0648">Protein biosynthesis</keyword>
<reference evidence="14" key="2">
    <citation type="journal article" date="2021" name="PeerJ">
        <title>Extensive microbial diversity within the chicken gut microbiome revealed by metagenomics and culture.</title>
        <authorList>
            <person name="Gilroy R."/>
            <person name="Ravi A."/>
            <person name="Getino M."/>
            <person name="Pursley I."/>
            <person name="Horton D.L."/>
            <person name="Alikhan N.F."/>
            <person name="Baker D."/>
            <person name="Gharbi K."/>
            <person name="Hall N."/>
            <person name="Watson M."/>
            <person name="Adriaenssens E.M."/>
            <person name="Foster-Nyarko E."/>
            <person name="Jarju S."/>
            <person name="Secka A."/>
            <person name="Antonio M."/>
            <person name="Oren A."/>
            <person name="Chaudhuri R.R."/>
            <person name="La Ragione R."/>
            <person name="Hildebrand F."/>
            <person name="Pallen M.J."/>
        </authorList>
    </citation>
    <scope>NUCLEOTIDE SEQUENCE</scope>
    <source>
        <strain evidence="14">4920</strain>
    </source>
</reference>
<dbReference type="InterPro" id="IPR009008">
    <property type="entry name" value="Val/Leu/Ile-tRNA-synth_edit"/>
</dbReference>
<dbReference type="NCBIfam" id="TIGR00392">
    <property type="entry name" value="ileS"/>
    <property type="match status" value="1"/>
</dbReference>
<dbReference type="InterPro" id="IPR001412">
    <property type="entry name" value="aa-tRNA-synth_I_CS"/>
</dbReference>
<keyword evidence="4 10" id="KW-0547">Nucleotide-binding</keyword>
<feature type="domain" description="Aminoacyl-tRNA synthetase class Ia" evidence="11">
    <location>
        <begin position="32"/>
        <end position="642"/>
    </location>
</feature>
<protein>
    <recommendedName>
        <fullName evidence="10">Isoleucine--tRNA ligase</fullName>
        <ecNumber evidence="10">6.1.1.5</ecNumber>
    </recommendedName>
    <alternativeName>
        <fullName evidence="10">Isoleucyl-tRNA synthetase</fullName>
        <shortName evidence="10">IleRS</shortName>
    </alternativeName>
</protein>
<evidence type="ECO:0000256" key="7">
    <source>
        <dbReference type="ARBA" id="ARBA00023146"/>
    </source>
</evidence>
<keyword evidence="2 10" id="KW-0963">Cytoplasm</keyword>
<evidence type="ECO:0000313" key="15">
    <source>
        <dbReference type="Proteomes" id="UP000886743"/>
    </source>
</evidence>
<feature type="binding site" evidence="10">
    <location>
        <position position="562"/>
    </location>
    <ligand>
        <name>L-isoleucyl-5'-AMP</name>
        <dbReference type="ChEBI" id="CHEBI:178002"/>
    </ligand>
</feature>
<evidence type="ECO:0000256" key="6">
    <source>
        <dbReference type="ARBA" id="ARBA00022917"/>
    </source>
</evidence>
<evidence type="ECO:0000256" key="9">
    <source>
        <dbReference type="ARBA" id="ARBA00048359"/>
    </source>
</evidence>
<evidence type="ECO:0000256" key="10">
    <source>
        <dbReference type="HAMAP-Rule" id="MF_02002"/>
    </source>
</evidence>
<dbReference type="PANTHER" id="PTHR42765">
    <property type="entry name" value="SOLEUCYL-TRNA SYNTHETASE"/>
    <property type="match status" value="1"/>
</dbReference>
<keyword evidence="5 10" id="KW-0067">ATP-binding</keyword>
<dbReference type="Proteomes" id="UP000886743">
    <property type="component" value="Unassembled WGS sequence"/>
</dbReference>
<dbReference type="Gene3D" id="3.40.50.620">
    <property type="entry name" value="HUPs"/>
    <property type="match status" value="2"/>
</dbReference>
<dbReference type="CDD" id="cd07960">
    <property type="entry name" value="Anticodon_Ia_Ile_BEm"/>
    <property type="match status" value="1"/>
</dbReference>
<dbReference type="GO" id="GO:0000049">
    <property type="term" value="F:tRNA binding"/>
    <property type="evidence" value="ECO:0007669"/>
    <property type="project" value="InterPro"/>
</dbReference>
<feature type="short sequence motif" description="'KMSKS' region" evidence="10">
    <location>
        <begin position="603"/>
        <end position="607"/>
    </location>
</feature>
<evidence type="ECO:0000259" key="12">
    <source>
        <dbReference type="Pfam" id="PF06827"/>
    </source>
</evidence>
<name>A0A9D1NJ37_9FIRM</name>
<comment type="subcellular location">
    <subcellularLocation>
        <location evidence="10">Cytoplasm</location>
    </subcellularLocation>
</comment>
<evidence type="ECO:0000256" key="4">
    <source>
        <dbReference type="ARBA" id="ARBA00022741"/>
    </source>
</evidence>
<dbReference type="InterPro" id="IPR013155">
    <property type="entry name" value="M/V/L/I-tRNA-synth_anticd-bd"/>
</dbReference>
<feature type="domain" description="Zinc finger FPG/IleRS-type" evidence="12">
    <location>
        <begin position="897"/>
        <end position="924"/>
    </location>
</feature>
<keyword evidence="10" id="KW-0479">Metal-binding</keyword>
<comment type="catalytic activity">
    <reaction evidence="9 10">
        <text>tRNA(Ile) + L-isoleucine + ATP = L-isoleucyl-tRNA(Ile) + AMP + diphosphate</text>
        <dbReference type="Rhea" id="RHEA:11060"/>
        <dbReference type="Rhea" id="RHEA-COMP:9666"/>
        <dbReference type="Rhea" id="RHEA-COMP:9695"/>
        <dbReference type="ChEBI" id="CHEBI:30616"/>
        <dbReference type="ChEBI" id="CHEBI:33019"/>
        <dbReference type="ChEBI" id="CHEBI:58045"/>
        <dbReference type="ChEBI" id="CHEBI:78442"/>
        <dbReference type="ChEBI" id="CHEBI:78528"/>
        <dbReference type="ChEBI" id="CHEBI:456215"/>
        <dbReference type="EC" id="6.1.1.5"/>
    </reaction>
</comment>
<feature type="binding site" evidence="10">
    <location>
        <position position="920"/>
    </location>
    <ligand>
        <name>Zn(2+)</name>
        <dbReference type="ChEBI" id="CHEBI:29105"/>
    </ligand>
</feature>
<evidence type="ECO:0000313" key="14">
    <source>
        <dbReference type="EMBL" id="HIV03481.1"/>
    </source>
</evidence>
<dbReference type="HAMAP" id="MF_02002">
    <property type="entry name" value="Ile_tRNA_synth_type1"/>
    <property type="match status" value="1"/>
</dbReference>
<dbReference type="EC" id="6.1.1.5" evidence="10"/>
<dbReference type="InterPro" id="IPR009080">
    <property type="entry name" value="tRNAsynth_Ia_anticodon-bd"/>
</dbReference>
<dbReference type="PROSITE" id="PS00178">
    <property type="entry name" value="AA_TRNA_LIGASE_I"/>
    <property type="match status" value="1"/>
</dbReference>
<dbReference type="InterPro" id="IPR033708">
    <property type="entry name" value="Anticodon_Ile_BEm"/>
</dbReference>
<dbReference type="GO" id="GO:0008270">
    <property type="term" value="F:zinc ion binding"/>
    <property type="evidence" value="ECO:0007669"/>
    <property type="project" value="UniProtKB-UniRule"/>
</dbReference>
<dbReference type="InterPro" id="IPR023585">
    <property type="entry name" value="Ile-tRNA-ligase_type1"/>
</dbReference>
<feature type="binding site" evidence="10">
    <location>
        <position position="923"/>
    </location>
    <ligand>
        <name>Zn(2+)</name>
        <dbReference type="ChEBI" id="CHEBI:29105"/>
    </ligand>
</feature>
<dbReference type="GO" id="GO:0006428">
    <property type="term" value="P:isoleucyl-tRNA aminoacylation"/>
    <property type="evidence" value="ECO:0007669"/>
    <property type="project" value="UniProtKB-UniRule"/>
</dbReference>
<dbReference type="SUPFAM" id="SSF50677">
    <property type="entry name" value="ValRS/IleRS/LeuRS editing domain"/>
    <property type="match status" value="1"/>
</dbReference>
<evidence type="ECO:0000259" key="13">
    <source>
        <dbReference type="Pfam" id="PF08264"/>
    </source>
</evidence>
<dbReference type="SUPFAM" id="SSF47323">
    <property type="entry name" value="Anticodon-binding domain of a subclass of class I aminoacyl-tRNA synthetases"/>
    <property type="match status" value="1"/>
</dbReference>
<dbReference type="InterPro" id="IPR050081">
    <property type="entry name" value="Ile-tRNA_ligase"/>
</dbReference>
<evidence type="ECO:0000256" key="5">
    <source>
        <dbReference type="ARBA" id="ARBA00022840"/>
    </source>
</evidence>
<gene>
    <name evidence="10 14" type="primary">ileS</name>
    <name evidence="14" type="ORF">IAC74_07890</name>
</gene>
<comment type="cofactor">
    <cofactor evidence="10">
        <name>Zn(2+)</name>
        <dbReference type="ChEBI" id="CHEBI:29105"/>
    </cofactor>
    <text evidence="10">Binds 1 zinc ion per subunit.</text>
</comment>
<comment type="function">
    <text evidence="8 10">Catalyzes the attachment of isoleucine to tRNA(Ile). As IleRS can inadvertently accommodate and process structurally similar amino acids such as valine, to avoid such errors it has two additional distinct tRNA(Ile)-dependent editing activities. One activity is designated as 'pretransfer' editing and involves the hydrolysis of activated Val-AMP. The other activity is designated 'posttransfer' editing and involves deacylation of mischarged Val-tRNA(Ile).</text>
</comment>
<dbReference type="InterPro" id="IPR014729">
    <property type="entry name" value="Rossmann-like_a/b/a_fold"/>
</dbReference>
<dbReference type="AlphaFoldDB" id="A0A9D1NJ37"/>
<sequence>MSEKEKNYNATIKLPSTGFPMRGNLPQREPELIKKWEDERIYYKMIDKNRGNQSYILHDGPPYANGDIHIGHSLDKILKDFVIKYKNMRGFFAPYVPGWDTHGLPIEQQAIKKLGINRHEVGPVKFRQACREFATKYVSNQKEQFKRLGVLGDWDHPYMTYTNDFVAKQIEIFGEMAEKGLIYKGLKPVYWCPKCETALAEAEIEYAEDKTKSIYVKFAVKDDKGKFAGLENVYFVIWTTTTWTLPGNVAICLNPDFDYAAIKVNNGETYIVAKELIDSVCAATGIESYEIVGEYLGRDLEYITCQHPFIDRESLVILGDHVTLDAGTGCVHTAPGHGVEDYIACLNYDVETVVPVDARGYLNELAGEFEGLYYADSNEKILDKLRETNSLLAAVEIIHQYPHCWRCDDPIIFRAAEQWFASVDKIKDAAVEAINQVKWIPAWGQDRITSMVRDRNDWCISRQRMWGVGIPIFYCKECGKELINRETIKRIANVVREQGSDAWYALDAKEILGDGFKCEACGCTEFTKEKDIMDVWFDSGSSHIAVCENHPDLTWPPDLYSEGQDQYRGWFQSSLLTSVATRGRAPYSEVLTHGFVVDGEGKKMSKSKGNSVSPMEIVKKYGAEILRLWVASSDFKSDIRISDDMLKQLSEGYRKIRNTARYILGNLSDFDPNTDMVEYKDMLELDRWALMRLNDVVKKSIAAYDAYEYYVLYHAVHNFCVVDMSSFYLDIIKDRLYTEEAGGLKRRSAQSAMYRILDTLARLLAPVLAYTTEEIWSYLPHLTSHDTESVLFNSMPEYDAQLVDDALAEKWDKVIAIRADVLKALEEARAEKVIGQSLAADITVYADEKTKGFLSEMKDELATIFIVSRVALADMADAPAGAVEGEIVKTLVAPAAGEKCERCWIYTDDIGSDAAHPTLCARCAGVVSKIEE</sequence>
<dbReference type="GO" id="GO:0004822">
    <property type="term" value="F:isoleucine-tRNA ligase activity"/>
    <property type="evidence" value="ECO:0007669"/>
    <property type="project" value="UniProtKB-UniRule"/>
</dbReference>
<dbReference type="Gene3D" id="1.10.730.20">
    <property type="match status" value="1"/>
</dbReference>
<evidence type="ECO:0000256" key="3">
    <source>
        <dbReference type="ARBA" id="ARBA00022598"/>
    </source>
</evidence>
<feature type="binding site" evidence="10">
    <location>
        <position position="900"/>
    </location>
    <ligand>
        <name>Zn(2+)</name>
        <dbReference type="ChEBI" id="CHEBI:29105"/>
    </ligand>
</feature>
<feature type="binding site" evidence="10">
    <location>
        <position position="903"/>
    </location>
    <ligand>
        <name>Zn(2+)</name>
        <dbReference type="ChEBI" id="CHEBI:29105"/>
    </ligand>
</feature>
<dbReference type="CDD" id="cd00818">
    <property type="entry name" value="IleRS_core"/>
    <property type="match status" value="1"/>
</dbReference>
<keyword evidence="7 10" id="KW-0030">Aminoacyl-tRNA synthetase</keyword>
<feature type="binding site" evidence="10">
    <location>
        <position position="606"/>
    </location>
    <ligand>
        <name>ATP</name>
        <dbReference type="ChEBI" id="CHEBI:30616"/>
    </ligand>
</feature>
<dbReference type="GO" id="GO:0005524">
    <property type="term" value="F:ATP binding"/>
    <property type="evidence" value="ECO:0007669"/>
    <property type="project" value="UniProtKB-UniRule"/>
</dbReference>
<accession>A0A9D1NJ37</accession>
<dbReference type="PRINTS" id="PR00984">
    <property type="entry name" value="TRNASYNTHILE"/>
</dbReference>
<evidence type="ECO:0000256" key="1">
    <source>
        <dbReference type="ARBA" id="ARBA00006887"/>
    </source>
</evidence>
<comment type="similarity">
    <text evidence="1 10">Belongs to the class-I aminoacyl-tRNA synthetase family. IleS type 1 subfamily.</text>
</comment>
<dbReference type="Pfam" id="PF00133">
    <property type="entry name" value="tRNA-synt_1"/>
    <property type="match status" value="1"/>
</dbReference>
<dbReference type="PANTHER" id="PTHR42765:SF1">
    <property type="entry name" value="ISOLEUCINE--TRNA LIGASE, MITOCHONDRIAL"/>
    <property type="match status" value="1"/>
</dbReference>
<feature type="short sequence motif" description="'HIGH' region" evidence="10">
    <location>
        <begin position="62"/>
        <end position="72"/>
    </location>
</feature>
<dbReference type="InterPro" id="IPR002301">
    <property type="entry name" value="Ile-tRNA-ligase"/>
</dbReference>
<comment type="domain">
    <text evidence="10">IleRS has two distinct active sites: one for aminoacylation and one for editing. The misactivated valine is translocated from the active site to the editing site, which sterically excludes the correctly activated isoleucine. The single editing site contains two valyl binding pockets, one specific for each substrate (Val-AMP or Val-tRNA(Ile)).</text>
</comment>
<dbReference type="InterPro" id="IPR002300">
    <property type="entry name" value="aa-tRNA-synth_Ia"/>
</dbReference>
<comment type="subunit">
    <text evidence="10">Monomer.</text>
</comment>
<dbReference type="Pfam" id="PF08264">
    <property type="entry name" value="Anticodon_1"/>
    <property type="match status" value="1"/>
</dbReference>
<comment type="caution">
    <text evidence="14">The sequence shown here is derived from an EMBL/GenBank/DDBJ whole genome shotgun (WGS) entry which is preliminary data.</text>
</comment>
<dbReference type="FunFam" id="1.10.730.20:FF:000001">
    <property type="entry name" value="Isoleucine--tRNA ligase"/>
    <property type="match status" value="1"/>
</dbReference>
<dbReference type="Gene3D" id="1.10.10.830">
    <property type="entry name" value="Ile-tRNA synthetase CP2 domain-like"/>
    <property type="match status" value="1"/>
</dbReference>
<dbReference type="GO" id="GO:0002161">
    <property type="term" value="F:aminoacyl-tRNA deacylase activity"/>
    <property type="evidence" value="ECO:0007669"/>
    <property type="project" value="InterPro"/>
</dbReference>
<keyword evidence="3 10" id="KW-0436">Ligase</keyword>
<keyword evidence="10" id="KW-0862">Zinc</keyword>
<dbReference type="FunFam" id="3.40.50.620:FF:000152">
    <property type="entry name" value="Isoleucine--tRNA ligase"/>
    <property type="match status" value="1"/>
</dbReference>
<feature type="domain" description="Methionyl/Valyl/Leucyl/Isoleucyl-tRNA synthetase anticodon-binding" evidence="13">
    <location>
        <begin position="686"/>
        <end position="842"/>
    </location>
</feature>
<dbReference type="SUPFAM" id="SSF52374">
    <property type="entry name" value="Nucleotidylyl transferase"/>
    <property type="match status" value="1"/>
</dbReference>
<evidence type="ECO:0000256" key="8">
    <source>
        <dbReference type="ARBA" id="ARBA00025217"/>
    </source>
</evidence>
<organism evidence="14 15">
    <name type="scientific">Candidatus Aphodoplasma excrementigallinarum</name>
    <dbReference type="NCBI Taxonomy" id="2840673"/>
    <lineage>
        <taxon>Bacteria</taxon>
        <taxon>Bacillati</taxon>
        <taxon>Bacillota</taxon>
        <taxon>Clostridia</taxon>
        <taxon>Eubacteriales</taxon>
        <taxon>Candidatus Aphodoplasma</taxon>
    </lineage>
</organism>
<dbReference type="GO" id="GO:0005829">
    <property type="term" value="C:cytosol"/>
    <property type="evidence" value="ECO:0007669"/>
    <property type="project" value="TreeGrafter"/>
</dbReference>
<dbReference type="EMBL" id="DVOF01000239">
    <property type="protein sequence ID" value="HIV03481.1"/>
    <property type="molecule type" value="Genomic_DNA"/>
</dbReference>
<proteinExistence type="inferred from homology"/>
<evidence type="ECO:0000259" key="11">
    <source>
        <dbReference type="Pfam" id="PF00133"/>
    </source>
</evidence>
<dbReference type="Pfam" id="PF06827">
    <property type="entry name" value="zf-FPG_IleRS"/>
    <property type="match status" value="1"/>
</dbReference>
<reference evidence="14" key="1">
    <citation type="submission" date="2020-10" db="EMBL/GenBank/DDBJ databases">
        <authorList>
            <person name="Gilroy R."/>
        </authorList>
    </citation>
    <scope>NUCLEOTIDE SEQUENCE</scope>
    <source>
        <strain evidence="14">4920</strain>
    </source>
</reference>